<dbReference type="Gene3D" id="1.20.5.1160">
    <property type="entry name" value="Vasodilator-stimulated phosphoprotein"/>
    <property type="match status" value="1"/>
</dbReference>
<keyword evidence="2 4" id="KW-0175">Coiled coil</keyword>
<dbReference type="GO" id="GO:0005615">
    <property type="term" value="C:extracellular space"/>
    <property type="evidence" value="ECO:0007669"/>
    <property type="project" value="TreeGrafter"/>
</dbReference>
<protein>
    <recommendedName>
        <fullName evidence="5">IF rod domain-containing protein</fullName>
    </recommendedName>
</protein>
<dbReference type="FunFam" id="1.20.5.500:FF:000001">
    <property type="entry name" value="Type II keratin 23"/>
    <property type="match status" value="1"/>
</dbReference>
<dbReference type="Ensembl" id="ENSACCT00020025684.1">
    <property type="protein sequence ID" value="ENSACCP00020024588.1"/>
    <property type="gene ID" value="ENSACCG00020016832.1"/>
</dbReference>
<evidence type="ECO:0000256" key="1">
    <source>
        <dbReference type="ARBA" id="ARBA00022754"/>
    </source>
</evidence>
<evidence type="ECO:0000256" key="4">
    <source>
        <dbReference type="SAM" id="Coils"/>
    </source>
</evidence>
<dbReference type="GO" id="GO:0030280">
    <property type="term" value="F:structural constituent of skin epidermis"/>
    <property type="evidence" value="ECO:0007669"/>
    <property type="project" value="TreeGrafter"/>
</dbReference>
<reference evidence="6" key="1">
    <citation type="submission" date="2025-08" db="UniProtKB">
        <authorList>
            <consortium name="Ensembl"/>
        </authorList>
    </citation>
    <scope>IDENTIFICATION</scope>
</reference>
<evidence type="ECO:0000256" key="3">
    <source>
        <dbReference type="RuleBase" id="RU000685"/>
    </source>
</evidence>
<dbReference type="InterPro" id="IPR039008">
    <property type="entry name" value="IF_rod_dom"/>
</dbReference>
<evidence type="ECO:0000313" key="7">
    <source>
        <dbReference type="Proteomes" id="UP000472275"/>
    </source>
</evidence>
<dbReference type="Pfam" id="PF00038">
    <property type="entry name" value="Filament"/>
    <property type="match status" value="2"/>
</dbReference>
<sequence length="457" mass="50532">MCIASCSGVQLLPLPSFSFELVLTSCQSYHICSGVGGMRSFSSCSAVIPRSVKRYTVSTVSCWGGGGVGYPRPGCFGSRSLDGNVGCKPKLAISGCHLPRYGYSAGFGSRGGGALGTCTPIAKVTVNEHLLSVKYQEKEQIKTFNNKFAFFIDKFLEQQNKVLETKWGFLQEQKCYRSNIEPMFESYIGNLKRQLHVLGSDRAKLETELSTMQGIMEDHKKKFKKDKSSKTRARTDLIYLLDGKGCTRCKISSRRTCVLLASALGFHAEVDLDMDDIIADVKAQYDNTAKRSWADAESWYYSKYEEPRETTGKHDDSLRNTKNEIVELNRVIQRLTGEHENTKAQKVKQDMAHEYQKLMNVKPALDIEIATYRKLLDGEERRIACNTDPCFGGSYSSSSRSLFRSRGLVTGGGICGKSIIGSGDICAPCTMGGYSAVTGKSSNVKLVSSTTSYRSKY</sequence>
<name>A0A663FJB9_AQUCH</name>
<dbReference type="InterPro" id="IPR018039">
    <property type="entry name" value="IF_conserved"/>
</dbReference>
<evidence type="ECO:0000259" key="5">
    <source>
        <dbReference type="PROSITE" id="PS51842"/>
    </source>
</evidence>
<comment type="similarity">
    <text evidence="3">Belongs to the intermediate filament family.</text>
</comment>
<dbReference type="Proteomes" id="UP000472275">
    <property type="component" value="Chromosome 15"/>
</dbReference>
<accession>A0A663FJB9</accession>
<dbReference type="AlphaFoldDB" id="A0A663FJB9"/>
<dbReference type="GO" id="GO:0045095">
    <property type="term" value="C:keratin filament"/>
    <property type="evidence" value="ECO:0007669"/>
    <property type="project" value="TreeGrafter"/>
</dbReference>
<keyword evidence="1 3" id="KW-0403">Intermediate filament</keyword>
<dbReference type="PROSITE" id="PS51842">
    <property type="entry name" value="IF_ROD_2"/>
    <property type="match status" value="1"/>
</dbReference>
<dbReference type="GO" id="GO:0045109">
    <property type="term" value="P:intermediate filament organization"/>
    <property type="evidence" value="ECO:0007669"/>
    <property type="project" value="TreeGrafter"/>
</dbReference>
<keyword evidence="7" id="KW-1185">Reference proteome</keyword>
<organism evidence="6 7">
    <name type="scientific">Aquila chrysaetos chrysaetos</name>
    <dbReference type="NCBI Taxonomy" id="223781"/>
    <lineage>
        <taxon>Eukaryota</taxon>
        <taxon>Metazoa</taxon>
        <taxon>Chordata</taxon>
        <taxon>Craniata</taxon>
        <taxon>Vertebrata</taxon>
        <taxon>Euteleostomi</taxon>
        <taxon>Archelosauria</taxon>
        <taxon>Archosauria</taxon>
        <taxon>Dinosauria</taxon>
        <taxon>Saurischia</taxon>
        <taxon>Theropoda</taxon>
        <taxon>Coelurosauria</taxon>
        <taxon>Aves</taxon>
        <taxon>Neognathae</taxon>
        <taxon>Neoaves</taxon>
        <taxon>Telluraves</taxon>
        <taxon>Accipitrimorphae</taxon>
        <taxon>Accipitriformes</taxon>
        <taxon>Accipitridae</taxon>
        <taxon>Accipitrinae</taxon>
        <taxon>Aquila</taxon>
    </lineage>
</organism>
<proteinExistence type="inferred from homology"/>
<reference evidence="6" key="2">
    <citation type="submission" date="2025-09" db="UniProtKB">
        <authorList>
            <consortium name="Ensembl"/>
        </authorList>
    </citation>
    <scope>IDENTIFICATION</scope>
</reference>
<dbReference type="GeneTree" id="ENSGT00940000162040"/>
<dbReference type="PANTHER" id="PTHR45616:SF12">
    <property type="entry name" value="KERATIN, TYPE II CUTICULAR HB2"/>
    <property type="match status" value="1"/>
</dbReference>
<evidence type="ECO:0000256" key="2">
    <source>
        <dbReference type="ARBA" id="ARBA00023054"/>
    </source>
</evidence>
<dbReference type="PROSITE" id="PS00226">
    <property type="entry name" value="IF_ROD_1"/>
    <property type="match status" value="1"/>
</dbReference>
<feature type="coiled-coil region" evidence="4">
    <location>
        <begin position="318"/>
        <end position="345"/>
    </location>
</feature>
<dbReference type="SMART" id="SM01391">
    <property type="entry name" value="Filament"/>
    <property type="match status" value="1"/>
</dbReference>
<feature type="domain" description="IF rod" evidence="5">
    <location>
        <begin position="137"/>
        <end position="383"/>
    </location>
</feature>
<dbReference type="GO" id="GO:0031424">
    <property type="term" value="P:keratinization"/>
    <property type="evidence" value="ECO:0007669"/>
    <property type="project" value="TreeGrafter"/>
</dbReference>
<dbReference type="Gene3D" id="1.20.5.170">
    <property type="match status" value="1"/>
</dbReference>
<evidence type="ECO:0000313" key="6">
    <source>
        <dbReference type="Ensembl" id="ENSACCP00020024588.1"/>
    </source>
</evidence>
<dbReference type="PANTHER" id="PTHR45616">
    <property type="entry name" value="GATA-TYPE DOMAIN-CONTAINING PROTEIN"/>
    <property type="match status" value="1"/>
</dbReference>
<dbReference type="InParanoid" id="A0A663FJB9"/>
<dbReference type="SUPFAM" id="SSF64593">
    <property type="entry name" value="Intermediate filament protein, coiled coil region"/>
    <property type="match status" value="2"/>
</dbReference>